<feature type="domain" description="Sushi" evidence="14">
    <location>
        <begin position="249"/>
        <end position="309"/>
    </location>
</feature>
<dbReference type="SMART" id="SM00181">
    <property type="entry name" value="EGF"/>
    <property type="match status" value="7"/>
</dbReference>
<evidence type="ECO:0000256" key="6">
    <source>
        <dbReference type="ARBA" id="ARBA00023157"/>
    </source>
</evidence>
<feature type="domain" description="Pentraxin (PTX)" evidence="15">
    <location>
        <begin position="1246"/>
        <end position="1456"/>
    </location>
</feature>
<comment type="subcellular location">
    <subcellularLocation>
        <location evidence="1">Secreted</location>
    </subcellularLocation>
</comment>
<feature type="domain" description="EGF-like" evidence="11">
    <location>
        <begin position="1095"/>
        <end position="1131"/>
    </location>
</feature>
<dbReference type="Pfam" id="PF00084">
    <property type="entry name" value="Sushi"/>
    <property type="match status" value="3"/>
</dbReference>
<dbReference type="Pfam" id="PF07645">
    <property type="entry name" value="EGF_CA"/>
    <property type="match status" value="1"/>
</dbReference>
<evidence type="ECO:0000256" key="4">
    <source>
        <dbReference type="ARBA" id="ARBA00022729"/>
    </source>
</evidence>
<dbReference type="GO" id="GO:0005576">
    <property type="term" value="C:extracellular region"/>
    <property type="evidence" value="ECO:0007669"/>
    <property type="project" value="UniProtKB-SubCell"/>
</dbReference>
<dbReference type="InterPro" id="IPR018097">
    <property type="entry name" value="EGF_Ca-bd_CS"/>
</dbReference>
<dbReference type="InterPro" id="IPR000742">
    <property type="entry name" value="EGF"/>
</dbReference>
<evidence type="ECO:0008006" key="18">
    <source>
        <dbReference type="Google" id="ProtNLM"/>
    </source>
</evidence>
<dbReference type="FunFam" id="2.10.25.10:FF:000472">
    <property type="entry name" value="Uncharacterized protein, isoform A"/>
    <property type="match status" value="2"/>
</dbReference>
<feature type="domain" description="VWFA" evidence="12">
    <location>
        <begin position="8"/>
        <end position="123"/>
    </location>
</feature>
<keyword evidence="4" id="KW-0732">Signal</keyword>
<reference evidence="16 17" key="1">
    <citation type="journal article" date="2022" name="Nat. Ecol. Evol.">
        <title>A masculinizing supergene underlies an exaggerated male reproductive morph in a spider.</title>
        <authorList>
            <person name="Hendrickx F."/>
            <person name="De Corte Z."/>
            <person name="Sonet G."/>
            <person name="Van Belleghem S.M."/>
            <person name="Kostlbacher S."/>
            <person name="Vangestel C."/>
        </authorList>
    </citation>
    <scope>NUCLEOTIDE SEQUENCE [LARGE SCALE GENOMIC DNA]</scope>
    <source>
        <strain evidence="16">W744_W776</strain>
    </source>
</reference>
<dbReference type="SMART" id="SM00179">
    <property type="entry name" value="EGF_CA"/>
    <property type="match status" value="5"/>
</dbReference>
<feature type="domain" description="Sushi" evidence="14">
    <location>
        <begin position="310"/>
        <end position="368"/>
    </location>
</feature>
<sequence length="1460" mass="160535">MDCHINYLREPKNKCILSQELQDVVYENSKSTNTAEALEKARQVFENARPNVKKVLVLITDGHSNKGGDPITWADRLKSTGVEIFCFGIGKFIRPALTRLASSGQHVHSCAEFRDFRNLIRRIRGDAHETKWSTESHAPKCDHLCDSPYRGQPQDPGCCDHHARCSCALQSGMYGCVCLPGYYGLSGLPGHCTACPKGTYKRRLEPVSQCTRCPAGSTTAHVASTRITDCVCKEGYEGEPHNGIPCSPIRCPPLQNPTHGYLFGNCDFTYQSECYFACGEGFELVDPESHIRTCGSNKEWSGNAAICRPIRCPAPVSPVYGQTSCHDDLVVGSKCRFRCGTGYIMDGSEERECLPTAKWSGKEVNCIPVECGLPPSLRHGDVSCRTFQKLTFQEVCSFTCRQGFVLEGPTYLVCDESGRLLSVFDRQETRPYCRDVTPPEITCPPLLSVSTLKGQNYGLVNMEIWPQSSDNSGIQPKLRIEPNHVTFPNWYSIGKHVVRFIAVDNAGLESYCDVRIVVYDDEPPVVVRCPFRVNTTSNGVQEPVFWEEPQFDDNSKEPLTIYKTHSSGDKFEPGRHTVTYRATDAQNNEAQCVFDVIVTRNTCPYHPPPTNGAFSCVDYWYGQICQAYCNDQHDFVANPADYYLCTSENTWDTVPQGLDVPWPDCSRPAIPVRIKKKLRGFYYQGDCNDPEVQRRIKKTFLANLETGFGNARLCVQKGVCILDSVRVSCGRSDDESVSNSKSNRREKRDVWRHAEREDLELEFEITIDVDQELNDTNEVLQQFLETIQNLDWTTEDPSEDATTSNPDPNTPGTESVDFLGLPNYDNESYAGSVVFTQDSTELVCRKGSVLNNDMCVMCSPGTYYDVNTQTCIDCPLGQYQEYEGQMGCQWCPVGTSTEKPRARHVEDCKKICQPGSYSETGLETCLVCPHGSYQEFVGQMSCHACPEGKTTADIGSSSETDCKDTCEAGHYSKTGLMPCDRCPKGFYQSLPGQISCDECPTNLSTAEEGSKNLSDCFDLNPCSIEGVCSNGGSCQRVGRAASCVCEPGFEGARCEADIDECQQSPCHNEATCVNGHGSFLCVCSDSFTGKLCEEEVDECLSNPCLHNGTCMDKVGGYTCLCSSGYEGTKCENELETCFQDVICVHGRCVANRCACLPGYHGMDCSIDVDECENVTCLNNGSCVDGIASFHCACELGFTGEQCEINIDDCEANNCSTESVCHDLVGYYECICPPGYSGTFCETKLDSDFILNFPDTSSTVANMATLTLTSALSDVTVSMWVQTSDAGHSGTPLSYAVASAGGGVVDNALTVSGCSGVHVYVNNEPLVTDVQVADGQWHHLVFTWSSTDSGTWNLYKDGKLQSNGTNLKPMDVIQKGGTIVIGQEQDSVGGSFSPFETFTGNITRVNIWNSSFSTHNVTRLCSLDDDIPGKVVAWPDFLQSVHGQVNILDNQRPSLAGPDLP</sequence>
<evidence type="ECO:0000256" key="10">
    <source>
        <dbReference type="SAM" id="MobiDB-lite"/>
    </source>
</evidence>
<comment type="caution">
    <text evidence="8">Lacks conserved residue(s) required for the propagation of feature annotation.</text>
</comment>
<feature type="region of interest" description="Disordered" evidence="10">
    <location>
        <begin position="730"/>
        <end position="750"/>
    </location>
</feature>
<dbReference type="InterPro" id="IPR013320">
    <property type="entry name" value="ConA-like_dom_sf"/>
</dbReference>
<dbReference type="SUPFAM" id="SSF57184">
    <property type="entry name" value="Growth factor receptor domain"/>
    <property type="match status" value="1"/>
</dbReference>
<dbReference type="PROSITE" id="PS01186">
    <property type="entry name" value="EGF_2"/>
    <property type="match status" value="4"/>
</dbReference>
<dbReference type="GO" id="GO:0005509">
    <property type="term" value="F:calcium ion binding"/>
    <property type="evidence" value="ECO:0007669"/>
    <property type="project" value="InterPro"/>
</dbReference>
<feature type="disulfide bond" evidence="8">
    <location>
        <begin position="1231"/>
        <end position="1240"/>
    </location>
</feature>
<feature type="disulfide bond" evidence="8">
    <location>
        <begin position="1121"/>
        <end position="1130"/>
    </location>
</feature>
<feature type="domain" description="EGF-like" evidence="11">
    <location>
        <begin position="1018"/>
        <end position="1055"/>
    </location>
</feature>
<dbReference type="PANTHER" id="PTHR12916">
    <property type="entry name" value="CYTOCHROME C OXIDASE POLYPEPTIDE VIC-2"/>
    <property type="match status" value="1"/>
</dbReference>
<organism evidence="16 17">
    <name type="scientific">Oedothorax gibbosus</name>
    <dbReference type="NCBI Taxonomy" id="931172"/>
    <lineage>
        <taxon>Eukaryota</taxon>
        <taxon>Metazoa</taxon>
        <taxon>Ecdysozoa</taxon>
        <taxon>Arthropoda</taxon>
        <taxon>Chelicerata</taxon>
        <taxon>Arachnida</taxon>
        <taxon>Araneae</taxon>
        <taxon>Araneomorphae</taxon>
        <taxon>Entelegynae</taxon>
        <taxon>Araneoidea</taxon>
        <taxon>Linyphiidae</taxon>
        <taxon>Erigoninae</taxon>
        <taxon>Oedothorax</taxon>
    </lineage>
</organism>
<dbReference type="PROSITE" id="PS50825">
    <property type="entry name" value="HYR"/>
    <property type="match status" value="1"/>
</dbReference>
<gene>
    <name evidence="16" type="ORF">JTE90_009286</name>
</gene>
<feature type="disulfide bond" evidence="9">
    <location>
        <begin position="251"/>
        <end position="294"/>
    </location>
</feature>
<dbReference type="InterPro" id="IPR000152">
    <property type="entry name" value="EGF-type_Asp/Asn_hydroxyl_site"/>
</dbReference>
<dbReference type="InterPro" id="IPR001759">
    <property type="entry name" value="PTX_dom"/>
</dbReference>
<keyword evidence="7" id="KW-0325">Glycoprotein</keyword>
<name>A0AAV6V3H8_9ARAC</name>
<dbReference type="InterPro" id="IPR001881">
    <property type="entry name" value="EGF-like_Ca-bd_dom"/>
</dbReference>
<dbReference type="Pfam" id="PF00354">
    <property type="entry name" value="Pentaxin"/>
    <property type="match status" value="1"/>
</dbReference>
<evidence type="ECO:0000256" key="3">
    <source>
        <dbReference type="ARBA" id="ARBA00022536"/>
    </source>
</evidence>
<dbReference type="SUPFAM" id="SSF53300">
    <property type="entry name" value="vWA-like"/>
    <property type="match status" value="1"/>
</dbReference>
<dbReference type="SMART" id="SM00159">
    <property type="entry name" value="PTX"/>
    <property type="match status" value="1"/>
</dbReference>
<dbReference type="Gene3D" id="2.10.50.10">
    <property type="entry name" value="Tumor Necrosis Factor Receptor, subunit A, domain 2"/>
    <property type="match status" value="4"/>
</dbReference>
<evidence type="ECO:0000259" key="15">
    <source>
        <dbReference type="PROSITE" id="PS51828"/>
    </source>
</evidence>
<keyword evidence="5" id="KW-0677">Repeat</keyword>
<dbReference type="GO" id="GO:0005112">
    <property type="term" value="F:Notch binding"/>
    <property type="evidence" value="ECO:0007669"/>
    <property type="project" value="TreeGrafter"/>
</dbReference>
<dbReference type="PROSITE" id="PS51828">
    <property type="entry name" value="PTX_2"/>
    <property type="match status" value="1"/>
</dbReference>
<feature type="domain" description="EGF-like" evidence="11">
    <location>
        <begin position="1205"/>
        <end position="1241"/>
    </location>
</feature>
<feature type="disulfide bond" evidence="8">
    <location>
        <begin position="1083"/>
        <end position="1092"/>
    </location>
</feature>
<dbReference type="PRINTS" id="PR00895">
    <property type="entry name" value="PENTAXIN"/>
</dbReference>
<dbReference type="CDD" id="cd01450">
    <property type="entry name" value="vWFA_subfamily_ECM"/>
    <property type="match status" value="1"/>
</dbReference>
<dbReference type="InterPro" id="IPR035976">
    <property type="entry name" value="Sushi/SCR/CCP_sf"/>
</dbReference>
<evidence type="ECO:0000256" key="7">
    <source>
        <dbReference type="ARBA" id="ARBA00023180"/>
    </source>
</evidence>
<dbReference type="InterPro" id="IPR002035">
    <property type="entry name" value="VWF_A"/>
</dbReference>
<dbReference type="Pfam" id="PF02494">
    <property type="entry name" value="HYR"/>
    <property type="match status" value="1"/>
</dbReference>
<dbReference type="PROSITE" id="PS50923">
    <property type="entry name" value="SUSHI"/>
    <property type="match status" value="3"/>
</dbReference>
<accession>A0AAV6V3H8</accession>
<dbReference type="FunFam" id="2.10.25.10:FF:000122">
    <property type="entry name" value="Protein crumbs homolog 2"/>
    <property type="match status" value="1"/>
</dbReference>
<evidence type="ECO:0000313" key="17">
    <source>
        <dbReference type="Proteomes" id="UP000827092"/>
    </source>
</evidence>
<dbReference type="PROSITE" id="PS50026">
    <property type="entry name" value="EGF_3"/>
    <property type="match status" value="5"/>
</dbReference>
<evidence type="ECO:0000256" key="9">
    <source>
        <dbReference type="PROSITE-ProRule" id="PRU00302"/>
    </source>
</evidence>
<dbReference type="CDD" id="cd00054">
    <property type="entry name" value="EGF_CA"/>
    <property type="match status" value="5"/>
</dbReference>
<dbReference type="GO" id="GO:0007399">
    <property type="term" value="P:nervous system development"/>
    <property type="evidence" value="ECO:0007669"/>
    <property type="project" value="UniProtKB-ARBA"/>
</dbReference>
<dbReference type="Gene3D" id="2.10.25.10">
    <property type="entry name" value="Laminin"/>
    <property type="match status" value="5"/>
</dbReference>
<dbReference type="SUPFAM" id="SSF57535">
    <property type="entry name" value="Complement control module/SCR domain"/>
    <property type="match status" value="4"/>
</dbReference>
<dbReference type="SUPFAM" id="SSF57196">
    <property type="entry name" value="EGF/Laminin"/>
    <property type="match status" value="5"/>
</dbReference>
<dbReference type="SMART" id="SM00032">
    <property type="entry name" value="CCP"/>
    <property type="match status" value="4"/>
</dbReference>
<feature type="disulfide bond" evidence="8">
    <location>
        <begin position="1045"/>
        <end position="1054"/>
    </location>
</feature>
<feature type="domain" description="Sushi" evidence="14">
    <location>
        <begin position="369"/>
        <end position="435"/>
    </location>
</feature>
<feature type="domain" description="EGF-like" evidence="11">
    <location>
        <begin position="1167"/>
        <end position="1203"/>
    </location>
</feature>
<dbReference type="PROSITE" id="PS00010">
    <property type="entry name" value="ASX_HYDROXYL"/>
    <property type="match status" value="4"/>
</dbReference>
<dbReference type="PROSITE" id="PS50234">
    <property type="entry name" value="VWFA"/>
    <property type="match status" value="1"/>
</dbReference>
<evidence type="ECO:0000259" key="11">
    <source>
        <dbReference type="PROSITE" id="PS50026"/>
    </source>
</evidence>
<dbReference type="SUPFAM" id="SSF49899">
    <property type="entry name" value="Concanavalin A-like lectins/glucanases"/>
    <property type="match status" value="1"/>
</dbReference>
<dbReference type="CDD" id="cd00033">
    <property type="entry name" value="CCP"/>
    <property type="match status" value="3"/>
</dbReference>
<keyword evidence="9" id="KW-0768">Sushi</keyword>
<dbReference type="Pfam" id="PF12661">
    <property type="entry name" value="hEGF"/>
    <property type="match status" value="1"/>
</dbReference>
<dbReference type="Gene3D" id="3.40.50.410">
    <property type="entry name" value="von Willebrand factor, type A domain"/>
    <property type="match status" value="1"/>
</dbReference>
<evidence type="ECO:0000313" key="16">
    <source>
        <dbReference type="EMBL" id="KAG8190449.1"/>
    </source>
</evidence>
<proteinExistence type="predicted"/>
<feature type="disulfide bond" evidence="9">
    <location>
        <begin position="371"/>
        <end position="414"/>
    </location>
</feature>
<dbReference type="InterPro" id="IPR003410">
    <property type="entry name" value="HYR_dom"/>
</dbReference>
<dbReference type="InterPro" id="IPR049883">
    <property type="entry name" value="NOTCH1_EGF-like"/>
</dbReference>
<protein>
    <recommendedName>
        <fullName evidence="18">Sushi, von Willebrand factor type A, EGF and pentraxin domain-containing protein 1</fullName>
    </recommendedName>
</protein>
<dbReference type="Pfam" id="PF07699">
    <property type="entry name" value="Ephrin_rec_like"/>
    <property type="match status" value="4"/>
</dbReference>
<dbReference type="GO" id="GO:0032991">
    <property type="term" value="C:protein-containing complex"/>
    <property type="evidence" value="ECO:0007669"/>
    <property type="project" value="UniProtKB-ARBA"/>
</dbReference>
<dbReference type="SMART" id="SM01411">
    <property type="entry name" value="Ephrin_rec_like"/>
    <property type="match status" value="4"/>
</dbReference>
<dbReference type="Proteomes" id="UP000827092">
    <property type="component" value="Unassembled WGS sequence"/>
</dbReference>
<feature type="compositionally biased region" description="Polar residues" evidence="10">
    <location>
        <begin position="800"/>
        <end position="813"/>
    </location>
</feature>
<dbReference type="InterPro" id="IPR000436">
    <property type="entry name" value="Sushi_SCR_CCP_dom"/>
</dbReference>
<keyword evidence="6 8" id="KW-1015">Disulfide bond</keyword>
<dbReference type="PROSITE" id="PS01187">
    <property type="entry name" value="EGF_CA"/>
    <property type="match status" value="2"/>
</dbReference>
<feature type="disulfide bond" evidence="9">
    <location>
        <begin position="339"/>
        <end position="366"/>
    </location>
</feature>
<keyword evidence="3 8" id="KW-0245">EGF-like domain</keyword>
<dbReference type="PANTHER" id="PTHR12916:SF13">
    <property type="entry name" value="SUSHI, VON WILLEBRAND FACTOR TYPE A, EGF AND PENTRAXIN DOMAIN-CONTAINING PROTEIN 1-LIKE"/>
    <property type="match status" value="1"/>
</dbReference>
<evidence type="ECO:0000259" key="12">
    <source>
        <dbReference type="PROSITE" id="PS50234"/>
    </source>
</evidence>
<dbReference type="Pfam" id="PF00008">
    <property type="entry name" value="EGF"/>
    <property type="match status" value="3"/>
</dbReference>
<evidence type="ECO:0000256" key="2">
    <source>
        <dbReference type="ARBA" id="ARBA00022525"/>
    </source>
</evidence>
<dbReference type="InterPro" id="IPR036465">
    <property type="entry name" value="vWFA_dom_sf"/>
</dbReference>
<dbReference type="Pfam" id="PF00092">
    <property type="entry name" value="VWA"/>
    <property type="match status" value="1"/>
</dbReference>
<dbReference type="InterPro" id="IPR011641">
    <property type="entry name" value="Tyr-kin_ephrin_A/B_rcpt-like"/>
</dbReference>
<dbReference type="PROSITE" id="PS00022">
    <property type="entry name" value="EGF_1"/>
    <property type="match status" value="5"/>
</dbReference>
<dbReference type="FunFam" id="2.10.50.10:FF:000018">
    <property type="entry name" value="Sushi, von Willebrand factor type A, EGF and pentraxin domain-containing 1"/>
    <property type="match status" value="2"/>
</dbReference>
<feature type="domain" description="EGF-like" evidence="11">
    <location>
        <begin position="1057"/>
        <end position="1093"/>
    </location>
</feature>
<dbReference type="Gene3D" id="2.10.70.10">
    <property type="entry name" value="Complement Module, domain 1"/>
    <property type="match status" value="4"/>
</dbReference>
<dbReference type="GO" id="GO:0007219">
    <property type="term" value="P:Notch signaling pathway"/>
    <property type="evidence" value="ECO:0007669"/>
    <property type="project" value="TreeGrafter"/>
</dbReference>
<dbReference type="Gene3D" id="2.60.120.200">
    <property type="match status" value="1"/>
</dbReference>
<dbReference type="InterPro" id="IPR009030">
    <property type="entry name" value="Growth_fac_rcpt_cys_sf"/>
</dbReference>
<dbReference type="EMBL" id="JAFNEN010000184">
    <property type="protein sequence ID" value="KAG8190449.1"/>
    <property type="molecule type" value="Genomic_DNA"/>
</dbReference>
<evidence type="ECO:0000256" key="8">
    <source>
        <dbReference type="PROSITE-ProRule" id="PRU00076"/>
    </source>
</evidence>
<dbReference type="InterPro" id="IPR013032">
    <property type="entry name" value="EGF-like_CS"/>
</dbReference>
<evidence type="ECO:0000259" key="14">
    <source>
        <dbReference type="PROSITE" id="PS50923"/>
    </source>
</evidence>
<keyword evidence="2" id="KW-0964">Secreted</keyword>
<evidence type="ECO:0000256" key="1">
    <source>
        <dbReference type="ARBA" id="ARBA00004613"/>
    </source>
</evidence>
<evidence type="ECO:0000259" key="13">
    <source>
        <dbReference type="PROSITE" id="PS50825"/>
    </source>
</evidence>
<feature type="region of interest" description="Disordered" evidence="10">
    <location>
        <begin position="794"/>
        <end position="821"/>
    </location>
</feature>
<feature type="disulfide bond" evidence="8">
    <location>
        <begin position="1193"/>
        <end position="1202"/>
    </location>
</feature>
<dbReference type="FunFam" id="2.10.25.10:FF:000045">
    <property type="entry name" value="Slit guidance ligand 2"/>
    <property type="match status" value="1"/>
</dbReference>
<keyword evidence="17" id="KW-1185">Reference proteome</keyword>
<evidence type="ECO:0000256" key="5">
    <source>
        <dbReference type="ARBA" id="ARBA00022737"/>
    </source>
</evidence>
<feature type="domain" description="HYR" evidence="13">
    <location>
        <begin position="519"/>
        <end position="600"/>
    </location>
</feature>
<comment type="caution">
    <text evidence="16">The sequence shown here is derived from an EMBL/GenBank/DDBJ whole genome shotgun (WGS) entry which is preliminary data.</text>
</comment>